<keyword evidence="2" id="KW-1185">Reference proteome</keyword>
<dbReference type="Proteomes" id="UP000708208">
    <property type="component" value="Unassembled WGS sequence"/>
</dbReference>
<name>A0A8J2NS25_9HEXA</name>
<dbReference type="EMBL" id="CAJVCH010008999">
    <property type="protein sequence ID" value="CAG7665439.1"/>
    <property type="molecule type" value="Genomic_DNA"/>
</dbReference>
<comment type="caution">
    <text evidence="1">The sequence shown here is derived from an EMBL/GenBank/DDBJ whole genome shotgun (WGS) entry which is preliminary data.</text>
</comment>
<organism evidence="1 2">
    <name type="scientific">Allacma fusca</name>
    <dbReference type="NCBI Taxonomy" id="39272"/>
    <lineage>
        <taxon>Eukaryota</taxon>
        <taxon>Metazoa</taxon>
        <taxon>Ecdysozoa</taxon>
        <taxon>Arthropoda</taxon>
        <taxon>Hexapoda</taxon>
        <taxon>Collembola</taxon>
        <taxon>Symphypleona</taxon>
        <taxon>Sminthuridae</taxon>
        <taxon>Allacma</taxon>
    </lineage>
</organism>
<gene>
    <name evidence="1" type="ORF">AFUS01_LOCUS1619</name>
</gene>
<reference evidence="1" key="1">
    <citation type="submission" date="2021-06" db="EMBL/GenBank/DDBJ databases">
        <authorList>
            <person name="Hodson N. C."/>
            <person name="Mongue J. A."/>
            <person name="Jaron S. K."/>
        </authorList>
    </citation>
    <scope>NUCLEOTIDE SEQUENCE</scope>
</reference>
<sequence>MKNASYTITIQGPVKLVVHWEFGKSVLVSDTHKEQYPTIILTCFHTAPFASYPDVVIELSIYKISRPTHHPQLES</sequence>
<proteinExistence type="predicted"/>
<protein>
    <submittedName>
        <fullName evidence="1">Uncharacterized protein</fullName>
    </submittedName>
</protein>
<evidence type="ECO:0000313" key="2">
    <source>
        <dbReference type="Proteomes" id="UP000708208"/>
    </source>
</evidence>
<dbReference type="AlphaFoldDB" id="A0A8J2NS25"/>
<evidence type="ECO:0000313" key="1">
    <source>
        <dbReference type="EMBL" id="CAG7665439.1"/>
    </source>
</evidence>
<accession>A0A8J2NS25</accession>